<dbReference type="Gene3D" id="2.60.120.620">
    <property type="entry name" value="q2cbj1_9rhob like domain"/>
    <property type="match status" value="1"/>
</dbReference>
<evidence type="ECO:0000313" key="1">
    <source>
        <dbReference type="EMBL" id="SVD66384.1"/>
    </source>
</evidence>
<dbReference type="SUPFAM" id="SSF51197">
    <property type="entry name" value="Clavaminate synthase-like"/>
    <property type="match status" value="1"/>
</dbReference>
<proteinExistence type="predicted"/>
<gene>
    <name evidence="1" type="ORF">METZ01_LOCUS419238</name>
</gene>
<accession>A0A382X693</accession>
<organism evidence="1">
    <name type="scientific">marine metagenome</name>
    <dbReference type="NCBI Taxonomy" id="408172"/>
    <lineage>
        <taxon>unclassified sequences</taxon>
        <taxon>metagenomes</taxon>
        <taxon>ecological metagenomes</taxon>
    </lineage>
</organism>
<reference evidence="1" key="1">
    <citation type="submission" date="2018-05" db="EMBL/GenBank/DDBJ databases">
        <authorList>
            <person name="Lanie J.A."/>
            <person name="Ng W.-L."/>
            <person name="Kazmierczak K.M."/>
            <person name="Andrzejewski T.M."/>
            <person name="Davidsen T.M."/>
            <person name="Wayne K.J."/>
            <person name="Tettelin H."/>
            <person name="Glass J.I."/>
            <person name="Rusch D."/>
            <person name="Podicherti R."/>
            <person name="Tsui H.-C.T."/>
            <person name="Winkler M.E."/>
        </authorList>
    </citation>
    <scope>NUCLEOTIDE SEQUENCE</scope>
</reference>
<name>A0A382X693_9ZZZZ</name>
<dbReference type="AlphaFoldDB" id="A0A382X693"/>
<protein>
    <recommendedName>
        <fullName evidence="2">Phytanoyl-CoA dioxygenase</fullName>
    </recommendedName>
</protein>
<evidence type="ECO:0008006" key="2">
    <source>
        <dbReference type="Google" id="ProtNLM"/>
    </source>
</evidence>
<feature type="non-terminal residue" evidence="1">
    <location>
        <position position="110"/>
    </location>
</feature>
<dbReference type="EMBL" id="UINC01165149">
    <property type="protein sequence ID" value="SVD66384.1"/>
    <property type="molecule type" value="Genomic_DNA"/>
</dbReference>
<sequence length="110" mass="12223">MLSDEEIVRFKEEGYLVFERLIEGDRLAYYLEVCDELVARGNALTEPVPHFSLELGPDNAPISGLLHKVQGICQIEARILALACEQAIVDRVAALLGAELDCFGTKFFPK</sequence>